<evidence type="ECO:0000313" key="1">
    <source>
        <dbReference type="EMBL" id="KAF2222573.1"/>
    </source>
</evidence>
<evidence type="ECO:0000313" key="2">
    <source>
        <dbReference type="Proteomes" id="UP000799538"/>
    </source>
</evidence>
<gene>
    <name evidence="1" type="ORF">BDZ85DRAFT_313592</name>
</gene>
<name>A0A6A6GAI7_9PEZI</name>
<sequence>MSGPRSTCLVAVLVAKIEDEARLDAILCGVPVVQNDPNWRCRAWVRDAVNAIAADGRAVGTSELVWAEVEDTAKAFVGRKD</sequence>
<proteinExistence type="predicted"/>
<reference evidence="2" key="1">
    <citation type="journal article" date="2020" name="Stud. Mycol.">
        <title>101 Dothideomycetes genomes: A test case for predicting lifestyles and emergence of pathogens.</title>
        <authorList>
            <person name="Haridas S."/>
            <person name="Albert R."/>
            <person name="Binder M."/>
            <person name="Bloem J."/>
            <person name="LaButti K."/>
            <person name="Salamov A."/>
            <person name="Andreopoulos B."/>
            <person name="Baker S."/>
            <person name="Barry K."/>
            <person name="Bills G."/>
            <person name="Bluhm B."/>
            <person name="Cannon C."/>
            <person name="Castanera R."/>
            <person name="Culley D."/>
            <person name="Daum C."/>
            <person name="Ezra D."/>
            <person name="Gonzalez J."/>
            <person name="Henrissat B."/>
            <person name="Kuo A."/>
            <person name="Liang C."/>
            <person name="Lipzen A."/>
            <person name="Lutzoni F."/>
            <person name="Magnuson J."/>
            <person name="Mondo S."/>
            <person name="Nolan M."/>
            <person name="Ohm R."/>
            <person name="Pangilinan J."/>
            <person name="Park H.-J."/>
            <person name="Ramirez L."/>
            <person name="Alfaro M."/>
            <person name="Sun H."/>
            <person name="Tritt A."/>
            <person name="Yoshinaga Y."/>
            <person name="Zwiers L.-H."/>
            <person name="Turgeon B."/>
            <person name="Goodwin S."/>
            <person name="Spatafora J."/>
            <person name="Crous P."/>
            <person name="Grigoriev I."/>
        </authorList>
    </citation>
    <scope>NUCLEOTIDE SEQUENCE [LARGE SCALE GENOMIC DNA]</scope>
    <source>
        <strain evidence="2">CECT 20119</strain>
    </source>
</reference>
<organism evidence="1 2">
    <name type="scientific">Elsinoe ampelina</name>
    <dbReference type="NCBI Taxonomy" id="302913"/>
    <lineage>
        <taxon>Eukaryota</taxon>
        <taxon>Fungi</taxon>
        <taxon>Dikarya</taxon>
        <taxon>Ascomycota</taxon>
        <taxon>Pezizomycotina</taxon>
        <taxon>Dothideomycetes</taxon>
        <taxon>Dothideomycetidae</taxon>
        <taxon>Myriangiales</taxon>
        <taxon>Elsinoaceae</taxon>
        <taxon>Elsinoe</taxon>
    </lineage>
</organism>
<protein>
    <submittedName>
        <fullName evidence="1">Uncharacterized protein</fullName>
    </submittedName>
</protein>
<keyword evidence="2" id="KW-1185">Reference proteome</keyword>
<dbReference type="AlphaFoldDB" id="A0A6A6GAI7"/>
<dbReference type="Proteomes" id="UP000799538">
    <property type="component" value="Unassembled WGS sequence"/>
</dbReference>
<accession>A0A6A6GAI7</accession>
<dbReference type="Pfam" id="PF21858">
    <property type="entry name" value="DUF6914"/>
    <property type="match status" value="1"/>
</dbReference>
<dbReference type="InterPro" id="IPR054208">
    <property type="entry name" value="DUF6914"/>
</dbReference>
<dbReference type="EMBL" id="ML992508">
    <property type="protein sequence ID" value="KAF2222573.1"/>
    <property type="molecule type" value="Genomic_DNA"/>
</dbReference>
<dbReference type="OrthoDB" id="2679825at2759"/>